<dbReference type="PANTHER" id="PTHR45624:SF4">
    <property type="entry name" value="CONGESTED-LIKE TRACHEA PROTEIN-RELATED"/>
    <property type="match status" value="1"/>
</dbReference>
<dbReference type="InterPro" id="IPR018108">
    <property type="entry name" value="MCP_transmembrane"/>
</dbReference>
<dbReference type="Proteomes" id="UP000031575">
    <property type="component" value="Unassembled WGS sequence"/>
</dbReference>
<keyword evidence="3 11" id="KW-0813">Transport</keyword>
<evidence type="ECO:0000256" key="7">
    <source>
        <dbReference type="ARBA" id="ARBA00022989"/>
    </source>
</evidence>
<feature type="coiled-coil region" evidence="12">
    <location>
        <begin position="105"/>
        <end position="132"/>
    </location>
</feature>
<dbReference type="AlphaFoldDB" id="A0A0C2F5P7"/>
<keyword evidence="5" id="KW-0677">Repeat</keyword>
<dbReference type="GeneID" id="63681592"/>
<reference evidence="14 15" key="1">
    <citation type="journal article" date="2014" name="BMC Genomics">
        <title>Comparative genomics of the major fungal agents of human and animal Sporotrichosis: Sporothrix schenckii and Sporothrix brasiliensis.</title>
        <authorList>
            <person name="Teixeira M.M."/>
            <person name="de Almeida L.G."/>
            <person name="Kubitschek-Barreira P."/>
            <person name="Alves F.L."/>
            <person name="Kioshima E.S."/>
            <person name="Abadio A.K."/>
            <person name="Fernandes L."/>
            <person name="Derengowski L.S."/>
            <person name="Ferreira K.S."/>
            <person name="Souza R.C."/>
            <person name="Ruiz J.C."/>
            <person name="de Andrade N.C."/>
            <person name="Paes H.C."/>
            <person name="Nicola A.M."/>
            <person name="Albuquerque P."/>
            <person name="Gerber A.L."/>
            <person name="Martins V.P."/>
            <person name="Peconick L.D."/>
            <person name="Neto A.V."/>
            <person name="Chaucanez C.B."/>
            <person name="Silva P.A."/>
            <person name="Cunha O.L."/>
            <person name="de Oliveira F.F."/>
            <person name="dos Santos T.C."/>
            <person name="Barros A.L."/>
            <person name="Soares M.A."/>
            <person name="de Oliveira L.M."/>
            <person name="Marini M.M."/>
            <person name="Villalobos-Duno H."/>
            <person name="Cunha M.M."/>
            <person name="de Hoog S."/>
            <person name="da Silveira J.F."/>
            <person name="Henrissat B."/>
            <person name="Nino-Vega G.A."/>
            <person name="Cisalpino P.S."/>
            <person name="Mora-Montes H.M."/>
            <person name="Almeida S.R."/>
            <person name="Stajich J.E."/>
            <person name="Lopes-Bezerra L.M."/>
            <person name="Vasconcelos A.T."/>
            <person name="Felipe M.S."/>
        </authorList>
    </citation>
    <scope>NUCLEOTIDE SEQUENCE [LARGE SCALE GENOMIC DNA]</scope>
    <source>
        <strain evidence="14 15">5110</strain>
    </source>
</reference>
<dbReference type="Pfam" id="PF00153">
    <property type="entry name" value="Mito_carr"/>
    <property type="match status" value="3"/>
</dbReference>
<dbReference type="EMBL" id="AWTV01000011">
    <property type="protein sequence ID" value="KIH86363.1"/>
    <property type="molecule type" value="Genomic_DNA"/>
</dbReference>
<gene>
    <name evidence="14" type="ORF">SPBR_08433</name>
</gene>
<keyword evidence="4 10" id="KW-0812">Transmembrane</keyword>
<dbReference type="GO" id="GO:0006839">
    <property type="term" value="P:mitochondrial transport"/>
    <property type="evidence" value="ECO:0007669"/>
    <property type="project" value="TreeGrafter"/>
</dbReference>
<accession>A0A0C2F5P7</accession>
<comment type="subcellular location">
    <subcellularLocation>
        <location evidence="1">Mitochondrion membrane</location>
        <topology evidence="1">Multi-pass membrane protein</topology>
    </subcellularLocation>
</comment>
<organism evidence="14 15">
    <name type="scientific">Sporothrix brasiliensis 5110</name>
    <dbReference type="NCBI Taxonomy" id="1398154"/>
    <lineage>
        <taxon>Eukaryota</taxon>
        <taxon>Fungi</taxon>
        <taxon>Dikarya</taxon>
        <taxon>Ascomycota</taxon>
        <taxon>Pezizomycotina</taxon>
        <taxon>Sordariomycetes</taxon>
        <taxon>Sordariomycetidae</taxon>
        <taxon>Ophiostomatales</taxon>
        <taxon>Ophiostomataceae</taxon>
        <taxon>Sporothrix</taxon>
    </lineage>
</organism>
<dbReference type="Gene3D" id="1.50.40.10">
    <property type="entry name" value="Mitochondrial carrier domain"/>
    <property type="match status" value="2"/>
</dbReference>
<evidence type="ECO:0000256" key="12">
    <source>
        <dbReference type="SAM" id="Coils"/>
    </source>
</evidence>
<comment type="caution">
    <text evidence="14">The sequence shown here is derived from an EMBL/GenBank/DDBJ whole genome shotgun (WGS) entry which is preliminary data.</text>
</comment>
<keyword evidence="9 10" id="KW-0472">Membrane</keyword>
<sequence>MSKSDNDAPAPVPVAPAEPPAAPAPPTPAPAPQTSTISQLAETAKAEIKKVEAEMSDLSHGAAANKIAEVTESAQAEYKGLKADAIGLAKKVEAEVSELTHGAAASKIAEAAEAAKAEYKELKAEAIDLAKKADDAVSLPSPEAATSSLAAQARSFAAGGFGGICAVLVGHPFDLVKVRLQTAEKGVYSSAIDVVRKTVAKDGLRRGMYAGVTAPLVGVTPMFAVSFWGYDVGKQIVRSFTPANPDGSLTIGQISTAGFLSAVPMTAITAPFERVKVILQVQGQKVLKPGEKPQYNGAIDVVRHLYKEGGVRSVFRGSVATLARDGPGSAAYFAAYEYIKQSLTPKDPVTGKANGQLSLTAITVAGAGAGVAMWIPVFPVDTVKSRLQTSSVPGLTIGSVVRELYGKGGFKAFFPGLAPALARAVPANAATFLGVELAHQAMNKLFN</sequence>
<evidence type="ECO:0000256" key="11">
    <source>
        <dbReference type="RuleBase" id="RU000488"/>
    </source>
</evidence>
<keyword evidence="15" id="KW-1185">Reference proteome</keyword>
<dbReference type="PROSITE" id="PS50920">
    <property type="entry name" value="SOLCAR"/>
    <property type="match status" value="3"/>
</dbReference>
<evidence type="ECO:0000313" key="14">
    <source>
        <dbReference type="EMBL" id="KIH86363.1"/>
    </source>
</evidence>
<dbReference type="VEuPathDB" id="FungiDB:SPBR_08433"/>
<dbReference type="SUPFAM" id="SSF103506">
    <property type="entry name" value="Mitochondrial carrier"/>
    <property type="match status" value="1"/>
</dbReference>
<evidence type="ECO:0000256" key="10">
    <source>
        <dbReference type="PROSITE-ProRule" id="PRU00282"/>
    </source>
</evidence>
<keyword evidence="8" id="KW-0496">Mitochondrion</keyword>
<proteinExistence type="inferred from homology"/>
<evidence type="ECO:0008006" key="16">
    <source>
        <dbReference type="Google" id="ProtNLM"/>
    </source>
</evidence>
<evidence type="ECO:0000256" key="3">
    <source>
        <dbReference type="ARBA" id="ARBA00022448"/>
    </source>
</evidence>
<evidence type="ECO:0000256" key="1">
    <source>
        <dbReference type="ARBA" id="ARBA00004225"/>
    </source>
</evidence>
<keyword evidence="12" id="KW-0175">Coiled coil</keyword>
<evidence type="ECO:0000313" key="15">
    <source>
        <dbReference type="Proteomes" id="UP000031575"/>
    </source>
</evidence>
<dbReference type="InterPro" id="IPR050567">
    <property type="entry name" value="Mitochondrial_Carrier"/>
</dbReference>
<comment type="similarity">
    <text evidence="2 11">Belongs to the mitochondrial carrier (TC 2.A.29) family.</text>
</comment>
<dbReference type="PANTHER" id="PTHR45624">
    <property type="entry name" value="MITOCHONDRIAL BASIC AMINO ACIDS TRANSPORTER-RELATED"/>
    <property type="match status" value="1"/>
</dbReference>
<dbReference type="OrthoDB" id="14252at2759"/>
<evidence type="ECO:0000256" key="4">
    <source>
        <dbReference type="ARBA" id="ARBA00022692"/>
    </source>
</evidence>
<dbReference type="RefSeq" id="XP_040614373.1">
    <property type="nucleotide sequence ID" value="XM_040766671.1"/>
</dbReference>
<name>A0A0C2F5P7_9PEZI</name>
<keyword evidence="6" id="KW-0999">Mitochondrion inner membrane</keyword>
<evidence type="ECO:0000256" key="8">
    <source>
        <dbReference type="ARBA" id="ARBA00023128"/>
    </source>
</evidence>
<feature type="repeat" description="Solcar" evidence="10">
    <location>
        <begin position="249"/>
        <end position="342"/>
    </location>
</feature>
<dbReference type="InterPro" id="IPR023395">
    <property type="entry name" value="MCP_dom_sf"/>
</dbReference>
<feature type="compositionally biased region" description="Pro residues" evidence="13">
    <location>
        <begin position="10"/>
        <end position="31"/>
    </location>
</feature>
<evidence type="ECO:0000256" key="9">
    <source>
        <dbReference type="ARBA" id="ARBA00023136"/>
    </source>
</evidence>
<dbReference type="GO" id="GO:0015227">
    <property type="term" value="F:O-acyl-L-carnitine transmembrane transporter activity"/>
    <property type="evidence" value="ECO:0007669"/>
    <property type="project" value="TreeGrafter"/>
</dbReference>
<feature type="repeat" description="Solcar" evidence="10">
    <location>
        <begin position="357"/>
        <end position="441"/>
    </location>
</feature>
<keyword evidence="7" id="KW-1133">Transmembrane helix</keyword>
<evidence type="ECO:0000256" key="13">
    <source>
        <dbReference type="SAM" id="MobiDB-lite"/>
    </source>
</evidence>
<feature type="repeat" description="Solcar" evidence="10">
    <location>
        <begin position="150"/>
        <end position="236"/>
    </location>
</feature>
<dbReference type="HOGENOM" id="CLU_015166_16_0_1"/>
<dbReference type="GO" id="GO:0031966">
    <property type="term" value="C:mitochondrial membrane"/>
    <property type="evidence" value="ECO:0007669"/>
    <property type="project" value="UniProtKB-SubCell"/>
</dbReference>
<dbReference type="FunFam" id="1.50.40.10:FF:000060">
    <property type="entry name" value="Mitochondrial carnitine carrier"/>
    <property type="match status" value="1"/>
</dbReference>
<evidence type="ECO:0000256" key="5">
    <source>
        <dbReference type="ARBA" id="ARBA00022737"/>
    </source>
</evidence>
<protein>
    <recommendedName>
        <fullName evidence="16">Solute carrier family 25 (Mitochondrial carnitine/acylcarnitine transporter), member 20/29</fullName>
    </recommendedName>
</protein>
<evidence type="ECO:0000256" key="2">
    <source>
        <dbReference type="ARBA" id="ARBA00006375"/>
    </source>
</evidence>
<feature type="region of interest" description="Disordered" evidence="13">
    <location>
        <begin position="1"/>
        <end position="36"/>
    </location>
</feature>
<dbReference type="GO" id="GO:1902603">
    <property type="term" value="P:carnitine transmembrane transport"/>
    <property type="evidence" value="ECO:0007669"/>
    <property type="project" value="TreeGrafter"/>
</dbReference>
<evidence type="ECO:0000256" key="6">
    <source>
        <dbReference type="ARBA" id="ARBA00022792"/>
    </source>
</evidence>